<dbReference type="Pfam" id="PF26113">
    <property type="entry name" value="GH16_XgeA"/>
    <property type="match status" value="1"/>
</dbReference>
<dbReference type="EMBL" id="CDSF01000122">
    <property type="protein sequence ID" value="CEP02070.1"/>
    <property type="molecule type" value="Genomic_DNA"/>
</dbReference>
<evidence type="ECO:0000256" key="3">
    <source>
        <dbReference type="SAM" id="SignalP"/>
    </source>
</evidence>
<feature type="transmembrane region" description="Helical" evidence="2">
    <location>
        <begin position="326"/>
        <end position="349"/>
    </location>
</feature>
<accession>A0A0G4J3B0</accession>
<dbReference type="PROSITE" id="PS51762">
    <property type="entry name" value="GH16_2"/>
    <property type="match status" value="1"/>
</dbReference>
<dbReference type="PANTHER" id="PTHR10963">
    <property type="entry name" value="GLYCOSYL HYDROLASE-RELATED"/>
    <property type="match status" value="1"/>
</dbReference>
<evidence type="ECO:0000259" key="4">
    <source>
        <dbReference type="PROSITE" id="PS51762"/>
    </source>
</evidence>
<dbReference type="InterPro" id="IPR013320">
    <property type="entry name" value="ConA-like_dom_sf"/>
</dbReference>
<dbReference type="Proteomes" id="UP000039324">
    <property type="component" value="Unassembled WGS sequence"/>
</dbReference>
<keyword evidence="2" id="KW-1133">Transmembrane helix</keyword>
<dbReference type="CDD" id="cd02181">
    <property type="entry name" value="GH16_fungal_Lam16A_glucanase"/>
    <property type="match status" value="1"/>
</dbReference>
<dbReference type="PANTHER" id="PTHR10963:SF24">
    <property type="entry name" value="GLYCOSIDASE C21B10.07-RELATED"/>
    <property type="match status" value="1"/>
</dbReference>
<protein>
    <recommendedName>
        <fullName evidence="4">GH16 domain-containing protein</fullName>
    </recommendedName>
</protein>
<dbReference type="SUPFAM" id="SSF49899">
    <property type="entry name" value="Concanavalin A-like lectins/glucanases"/>
    <property type="match status" value="1"/>
</dbReference>
<dbReference type="Gene3D" id="2.60.120.200">
    <property type="match status" value="1"/>
</dbReference>
<dbReference type="GO" id="GO:0009251">
    <property type="term" value="P:glucan catabolic process"/>
    <property type="evidence" value="ECO:0007669"/>
    <property type="project" value="TreeGrafter"/>
</dbReference>
<dbReference type="SMR" id="A0A0G4J3B0"/>
<feature type="domain" description="GH16" evidence="4">
    <location>
        <begin position="26"/>
        <end position="275"/>
    </location>
</feature>
<dbReference type="OMA" id="AKWKINY"/>
<dbReference type="AlphaFoldDB" id="A0A0G4J3B0"/>
<sequence length="398" mass="43891">MMTQGMLMLLVAVGVTARTALAVYIRTESWTPTNFLDQFDFFDGPDPTHGYVEYVDRSTASSRGLLPVVDGVQLLRADSTTVLDASVVGRRSVRIHSKQTFNSGLFLLDITHMPVGCGTWPAYWFVGKGEFDVLEGINNETSNYVVYHTEETCTLNATRHQTATVLTTSCHTVPTGCGNQATTPGSYGTAFNNNGGGIYAALWDKTGIFIWMFPRQAIPNDIVQGSPHPDLWPIPMTNLSFSASSCAATAFGNTNIVMDLTFCGDWAGSKWVWEASDCQVLAPTCNAFVAANPHAFKEAYFGIRSLDIFQTPDNIKPVADPTERSVMMGVSLTLLLLGAMSVCWIMHACRRWVQARPRQPAAKRVSRSRVRQNYAGQENQHERHWSHEAVLNEAHEVA</sequence>
<keyword evidence="3" id="KW-0732">Signal</keyword>
<gene>
    <name evidence="5" type="ORF">PBRA_002335</name>
</gene>
<feature type="signal peptide" evidence="3">
    <location>
        <begin position="1"/>
        <end position="22"/>
    </location>
</feature>
<feature type="chain" id="PRO_5005193583" description="GH16 domain-containing protein" evidence="3">
    <location>
        <begin position="23"/>
        <end position="398"/>
    </location>
</feature>
<keyword evidence="2" id="KW-0472">Membrane</keyword>
<organism evidence="5 6">
    <name type="scientific">Plasmodiophora brassicae</name>
    <name type="common">Clubroot disease agent</name>
    <dbReference type="NCBI Taxonomy" id="37360"/>
    <lineage>
        <taxon>Eukaryota</taxon>
        <taxon>Sar</taxon>
        <taxon>Rhizaria</taxon>
        <taxon>Endomyxa</taxon>
        <taxon>Phytomyxea</taxon>
        <taxon>Plasmodiophorida</taxon>
        <taxon>Plasmodiophoridae</taxon>
        <taxon>Plasmodiophora</taxon>
    </lineage>
</organism>
<dbReference type="OrthoDB" id="192832at2759"/>
<dbReference type="STRING" id="37360.A0A0G4J3B0"/>
<evidence type="ECO:0000256" key="2">
    <source>
        <dbReference type="SAM" id="Phobius"/>
    </source>
</evidence>
<keyword evidence="6" id="KW-1185">Reference proteome</keyword>
<proteinExistence type="predicted"/>
<dbReference type="InterPro" id="IPR000757">
    <property type="entry name" value="Beta-glucanase-like"/>
</dbReference>
<name>A0A0G4J3B0_PLABS</name>
<evidence type="ECO:0000313" key="5">
    <source>
        <dbReference type="EMBL" id="CEP02070.1"/>
    </source>
</evidence>
<dbReference type="InterPro" id="IPR050546">
    <property type="entry name" value="Glycosyl_Hydrlase_16"/>
</dbReference>
<evidence type="ECO:0000313" key="6">
    <source>
        <dbReference type="Proteomes" id="UP000039324"/>
    </source>
</evidence>
<evidence type="ECO:0000256" key="1">
    <source>
        <dbReference type="SAM" id="MobiDB-lite"/>
    </source>
</evidence>
<keyword evidence="2" id="KW-0812">Transmembrane</keyword>
<reference evidence="5 6" key="1">
    <citation type="submission" date="2015-02" db="EMBL/GenBank/DDBJ databases">
        <authorList>
            <person name="Chooi Y.-H."/>
        </authorList>
    </citation>
    <scope>NUCLEOTIDE SEQUENCE [LARGE SCALE GENOMIC DNA]</scope>
    <source>
        <strain evidence="5">E3</strain>
    </source>
</reference>
<feature type="region of interest" description="Disordered" evidence="1">
    <location>
        <begin position="363"/>
        <end position="389"/>
    </location>
</feature>
<dbReference type="GO" id="GO:0004553">
    <property type="term" value="F:hydrolase activity, hydrolyzing O-glycosyl compounds"/>
    <property type="evidence" value="ECO:0007669"/>
    <property type="project" value="InterPro"/>
</dbReference>